<dbReference type="GO" id="GO:0009507">
    <property type="term" value="C:chloroplast"/>
    <property type="evidence" value="ECO:0000318"/>
    <property type="project" value="GO_Central"/>
</dbReference>
<dbReference type="STRING" id="3218.A0A2K1JBT6"/>
<dbReference type="GeneID" id="112292462"/>
<name>A0A2K1JBT6_PHYPA</name>
<dbReference type="InterPro" id="IPR009439">
    <property type="entry name" value="RCC_reductase"/>
</dbReference>
<protein>
    <recommendedName>
        <fullName evidence="4">Red chlorophyll catabolite reductase</fullName>
    </recommendedName>
</protein>
<reference evidence="1 3" key="2">
    <citation type="journal article" date="2018" name="Plant J.">
        <title>The Physcomitrella patens chromosome-scale assembly reveals moss genome structure and evolution.</title>
        <authorList>
            <person name="Lang D."/>
            <person name="Ullrich K.K."/>
            <person name="Murat F."/>
            <person name="Fuchs J."/>
            <person name="Jenkins J."/>
            <person name="Haas F.B."/>
            <person name="Piednoel M."/>
            <person name="Gundlach H."/>
            <person name="Van Bel M."/>
            <person name="Meyberg R."/>
            <person name="Vives C."/>
            <person name="Morata J."/>
            <person name="Symeonidi A."/>
            <person name="Hiss M."/>
            <person name="Muchero W."/>
            <person name="Kamisugi Y."/>
            <person name="Saleh O."/>
            <person name="Blanc G."/>
            <person name="Decker E.L."/>
            <person name="van Gessel N."/>
            <person name="Grimwood J."/>
            <person name="Hayes R.D."/>
            <person name="Graham S.W."/>
            <person name="Gunter L.E."/>
            <person name="McDaniel S.F."/>
            <person name="Hoernstein S.N.W."/>
            <person name="Larsson A."/>
            <person name="Li F.W."/>
            <person name="Perroud P.F."/>
            <person name="Phillips J."/>
            <person name="Ranjan P."/>
            <person name="Rokshar D.S."/>
            <person name="Rothfels C.J."/>
            <person name="Schneider L."/>
            <person name="Shu S."/>
            <person name="Stevenson D.W."/>
            <person name="Thummler F."/>
            <person name="Tillich M."/>
            <person name="Villarreal Aguilar J.C."/>
            <person name="Widiez T."/>
            <person name="Wong G.K."/>
            <person name="Wymore A."/>
            <person name="Zhang Y."/>
            <person name="Zimmer A.D."/>
            <person name="Quatrano R.S."/>
            <person name="Mayer K.F.X."/>
            <person name="Goodstein D."/>
            <person name="Casacuberta J.M."/>
            <person name="Vandepoele K."/>
            <person name="Reski R."/>
            <person name="Cuming A.C."/>
            <person name="Tuskan G.A."/>
            <person name="Maumus F."/>
            <person name="Salse J."/>
            <person name="Schmutz J."/>
            <person name="Rensing S.A."/>
        </authorList>
    </citation>
    <scope>NUCLEOTIDE SEQUENCE [LARGE SCALE GENOMIC DNA]</scope>
    <source>
        <strain evidence="2 3">cv. Gransden 2004</strain>
    </source>
</reference>
<dbReference type="EnsemblPlants" id="Pp3c15_3570V3.2">
    <property type="protein sequence ID" value="Pp3c15_3570V3.2"/>
    <property type="gene ID" value="Pp3c15_3570"/>
</dbReference>
<dbReference type="OrthoDB" id="26525at2759"/>
<keyword evidence="3" id="KW-1185">Reference proteome</keyword>
<dbReference type="AlphaFoldDB" id="A0A2K1JBT6"/>
<proteinExistence type="predicted"/>
<dbReference type="PANTHER" id="PTHR34685:SF2">
    <property type="entry name" value="RED CHLOROPHYLL CATABOLITE REDUCTASE, CHLOROPLASTIC"/>
    <property type="match status" value="1"/>
</dbReference>
<dbReference type="Pfam" id="PF06405">
    <property type="entry name" value="RCC_reductase"/>
    <property type="match status" value="1"/>
</dbReference>
<dbReference type="Proteomes" id="UP000006727">
    <property type="component" value="Chromosome 15"/>
</dbReference>
<dbReference type="OMA" id="WVEFPHL"/>
<gene>
    <name evidence="2" type="primary">LOC112292462</name>
    <name evidence="1" type="ORF">PHYPA_019252</name>
</gene>
<sequence>MATTSVSSSFVPLAASACVAVSPSLLHHRLRCSGQLDTGFVFRNKGIRGVNWSRRSVVVVRGSVGAEEEEVAMGHKEANWVEFPKLSPAGKHLMETVAGMMDKDLADLINPSETDPDVRSFKGGNGEGSVTLRAGRAGSKIDFVLGSWLNCTLAFGTLNIATLIAMLGPEADSPHLLFEFIQSGPDNLVLVLDLLPRKDLVLNPEYLARYYEQSGLEALRQTFEQHPQTQPFLTSALYVRSVVSPTALLYKVSGEGVEGGIDSVIADLVEPTAVKVFQTWVDSYKNLGQAMDSDAVAYMKNRDDLIKTKGVEVDLSSNMPRLFGQEIADRVVAAFRKGV</sequence>
<evidence type="ECO:0008006" key="4">
    <source>
        <dbReference type="Google" id="ProtNLM"/>
    </source>
</evidence>
<dbReference type="EnsemblPlants" id="Pp3c15_3570V3.1">
    <property type="protein sequence ID" value="Pp3c15_3570V3.1"/>
    <property type="gene ID" value="Pp3c15_3570"/>
</dbReference>
<evidence type="ECO:0000313" key="3">
    <source>
        <dbReference type="Proteomes" id="UP000006727"/>
    </source>
</evidence>
<dbReference type="Gramene" id="Pp3c15_3570V3.1">
    <property type="protein sequence ID" value="Pp3c15_3570V3.1"/>
    <property type="gene ID" value="Pp3c15_3570"/>
</dbReference>
<dbReference type="GO" id="GO:0015996">
    <property type="term" value="P:chlorophyll catabolic process"/>
    <property type="evidence" value="ECO:0000318"/>
    <property type="project" value="GO_Central"/>
</dbReference>
<evidence type="ECO:0000313" key="1">
    <source>
        <dbReference type="EMBL" id="PNR38974.1"/>
    </source>
</evidence>
<evidence type="ECO:0000313" key="2">
    <source>
        <dbReference type="EnsemblPlants" id="Pp3c15_3570V3.1"/>
    </source>
</evidence>
<dbReference type="GO" id="GO:0051743">
    <property type="term" value="F:red chlorophyll catabolite reductase activity"/>
    <property type="evidence" value="ECO:0000318"/>
    <property type="project" value="GO_Central"/>
</dbReference>
<reference evidence="1 3" key="1">
    <citation type="journal article" date="2008" name="Science">
        <title>The Physcomitrella genome reveals evolutionary insights into the conquest of land by plants.</title>
        <authorList>
            <person name="Rensing S."/>
            <person name="Lang D."/>
            <person name="Zimmer A."/>
            <person name="Terry A."/>
            <person name="Salamov A."/>
            <person name="Shapiro H."/>
            <person name="Nishiyama T."/>
            <person name="Perroud P.-F."/>
            <person name="Lindquist E."/>
            <person name="Kamisugi Y."/>
            <person name="Tanahashi T."/>
            <person name="Sakakibara K."/>
            <person name="Fujita T."/>
            <person name="Oishi K."/>
            <person name="Shin-I T."/>
            <person name="Kuroki Y."/>
            <person name="Toyoda A."/>
            <person name="Suzuki Y."/>
            <person name="Hashimoto A."/>
            <person name="Yamaguchi K."/>
            <person name="Sugano A."/>
            <person name="Kohara Y."/>
            <person name="Fujiyama A."/>
            <person name="Anterola A."/>
            <person name="Aoki S."/>
            <person name="Ashton N."/>
            <person name="Barbazuk W.B."/>
            <person name="Barker E."/>
            <person name="Bennetzen J."/>
            <person name="Bezanilla M."/>
            <person name="Blankenship R."/>
            <person name="Cho S.H."/>
            <person name="Dutcher S."/>
            <person name="Estelle M."/>
            <person name="Fawcett J.A."/>
            <person name="Gundlach H."/>
            <person name="Hanada K."/>
            <person name="Heyl A."/>
            <person name="Hicks K.A."/>
            <person name="Hugh J."/>
            <person name="Lohr M."/>
            <person name="Mayer K."/>
            <person name="Melkozernov A."/>
            <person name="Murata T."/>
            <person name="Nelson D."/>
            <person name="Pils B."/>
            <person name="Prigge M."/>
            <person name="Reiss B."/>
            <person name="Renner T."/>
            <person name="Rombauts S."/>
            <person name="Rushton P."/>
            <person name="Sanderfoot A."/>
            <person name="Schween G."/>
            <person name="Shiu S.-H."/>
            <person name="Stueber K."/>
            <person name="Theodoulou F.L."/>
            <person name="Tu H."/>
            <person name="Van de Peer Y."/>
            <person name="Verrier P.J."/>
            <person name="Waters E."/>
            <person name="Wood A."/>
            <person name="Yang L."/>
            <person name="Cove D."/>
            <person name="Cuming A."/>
            <person name="Hasebe M."/>
            <person name="Lucas S."/>
            <person name="Mishler D.B."/>
            <person name="Reski R."/>
            <person name="Grigoriev I."/>
            <person name="Quatrano R.S."/>
            <person name="Boore J.L."/>
        </authorList>
    </citation>
    <scope>NUCLEOTIDE SEQUENCE [LARGE SCALE GENOMIC DNA]</scope>
    <source>
        <strain evidence="2 3">cv. Gransden 2004</strain>
    </source>
</reference>
<accession>A0A2K1JBT6</accession>
<dbReference type="Gramene" id="Pp3c15_3570V3.2">
    <property type="protein sequence ID" value="Pp3c15_3570V3.2"/>
    <property type="gene ID" value="Pp3c15_3570"/>
</dbReference>
<dbReference type="Gene3D" id="3.40.1500.20">
    <property type="match status" value="1"/>
</dbReference>
<organism evidence="1">
    <name type="scientific">Physcomitrium patens</name>
    <name type="common">Spreading-leaved earth moss</name>
    <name type="synonym">Physcomitrella patens</name>
    <dbReference type="NCBI Taxonomy" id="3218"/>
    <lineage>
        <taxon>Eukaryota</taxon>
        <taxon>Viridiplantae</taxon>
        <taxon>Streptophyta</taxon>
        <taxon>Embryophyta</taxon>
        <taxon>Bryophyta</taxon>
        <taxon>Bryophytina</taxon>
        <taxon>Bryopsida</taxon>
        <taxon>Funariidae</taxon>
        <taxon>Funariales</taxon>
        <taxon>Funariaceae</taxon>
        <taxon>Physcomitrium</taxon>
    </lineage>
</organism>
<dbReference type="PANTHER" id="PTHR34685">
    <property type="entry name" value="RED CHLOROPHYLL CATABOLITE REDUCTASE, CHLOROPLASTIC"/>
    <property type="match status" value="1"/>
</dbReference>
<dbReference type="RefSeq" id="XP_024396743.1">
    <property type="nucleotide sequence ID" value="XM_024540975.2"/>
</dbReference>
<dbReference type="PaxDb" id="3218-PP1S83_6V6.1"/>
<reference evidence="2" key="3">
    <citation type="submission" date="2020-12" db="UniProtKB">
        <authorList>
            <consortium name="EnsemblPlants"/>
        </authorList>
    </citation>
    <scope>IDENTIFICATION</scope>
</reference>
<dbReference type="EMBL" id="ABEU02000015">
    <property type="protein sequence ID" value="PNR38974.1"/>
    <property type="molecule type" value="Genomic_DNA"/>
</dbReference>